<accession>A0A699V5F3</accession>
<protein>
    <submittedName>
        <fullName evidence="2">Uncharacterized protein</fullName>
    </submittedName>
</protein>
<reference evidence="2" key="1">
    <citation type="journal article" date="2019" name="Sci. Rep.">
        <title>Draft genome of Tanacetum cinerariifolium, the natural source of mosquito coil.</title>
        <authorList>
            <person name="Yamashiro T."/>
            <person name="Shiraishi A."/>
            <person name="Satake H."/>
            <person name="Nakayama K."/>
        </authorList>
    </citation>
    <scope>NUCLEOTIDE SEQUENCE</scope>
</reference>
<feature type="region of interest" description="Disordered" evidence="1">
    <location>
        <begin position="1"/>
        <end position="47"/>
    </location>
</feature>
<comment type="caution">
    <text evidence="2">The sequence shown here is derived from an EMBL/GenBank/DDBJ whole genome shotgun (WGS) entry which is preliminary data.</text>
</comment>
<feature type="non-terminal residue" evidence="2">
    <location>
        <position position="85"/>
    </location>
</feature>
<evidence type="ECO:0000256" key="1">
    <source>
        <dbReference type="SAM" id="MobiDB-lite"/>
    </source>
</evidence>
<gene>
    <name evidence="2" type="ORF">Tci_900868</name>
</gene>
<name>A0A699V5F3_TANCI</name>
<feature type="compositionally biased region" description="Acidic residues" evidence="1">
    <location>
        <begin position="8"/>
        <end position="31"/>
    </location>
</feature>
<feature type="compositionally biased region" description="Basic and acidic residues" evidence="1">
    <location>
        <begin position="32"/>
        <end position="47"/>
    </location>
</feature>
<proteinExistence type="predicted"/>
<feature type="non-terminal residue" evidence="2">
    <location>
        <position position="1"/>
    </location>
</feature>
<organism evidence="2">
    <name type="scientific">Tanacetum cinerariifolium</name>
    <name type="common">Dalmatian daisy</name>
    <name type="synonym">Chrysanthemum cinerariifolium</name>
    <dbReference type="NCBI Taxonomy" id="118510"/>
    <lineage>
        <taxon>Eukaryota</taxon>
        <taxon>Viridiplantae</taxon>
        <taxon>Streptophyta</taxon>
        <taxon>Embryophyta</taxon>
        <taxon>Tracheophyta</taxon>
        <taxon>Spermatophyta</taxon>
        <taxon>Magnoliopsida</taxon>
        <taxon>eudicotyledons</taxon>
        <taxon>Gunneridae</taxon>
        <taxon>Pentapetalae</taxon>
        <taxon>asterids</taxon>
        <taxon>campanulids</taxon>
        <taxon>Asterales</taxon>
        <taxon>Asteraceae</taxon>
        <taxon>Asteroideae</taxon>
        <taxon>Anthemideae</taxon>
        <taxon>Anthemidinae</taxon>
        <taxon>Tanacetum</taxon>
    </lineage>
</organism>
<evidence type="ECO:0000313" key="2">
    <source>
        <dbReference type="EMBL" id="GFD28899.1"/>
    </source>
</evidence>
<dbReference type="EMBL" id="BKCJ011389634">
    <property type="protein sequence ID" value="GFD28899.1"/>
    <property type="molecule type" value="Genomic_DNA"/>
</dbReference>
<sequence length="85" mass="9598">NDGNNDSDGNDDDDDNDGANDDDDNDGDDDDRQFNEEHEKEEEEKLLNFENVSPADNEIALLMDTTVRYEEPSDQTSTLFIVPIT</sequence>
<dbReference type="AlphaFoldDB" id="A0A699V5F3"/>